<accession>A0ABW3BI35</accession>
<sequence length="431" mass="48422">MSRTAKATASVTRLPLYTLDLAGRYWAPLLCVYVIGTFLHDMMMRGVARLSAVDQNAGLIGMTLVVLTQLTVTIIMFHLLRPGLPTVDRELVAASGRSGGVSERERRWVDAVAAAILPFLVFYNAWGRFAEEFRQYNVELINQRGLEGLMESSEIDALGLPLGIALASFLLRAVCERFYQRTDNKILGVCTALFEANWMFFGLYSIVQVFGNIRAWFTQRQAWHAVENGILESMRSLGNAVSLPIEQAYLVALEAAGQVLHHLRDGLFEPVLWLTIAAVVFGAEMDRHQSLFRRGSRAARIEGVLTSNGNRLAHEVARIFQRDAQDRWMPFLNALRFVLRASPVFYLGFCLYYVLLDLAFAWLERGIFVAVGPHDFLGWWWPWLTPIGFLVDALHELLRVCLLAAAFEITLQSVGASSTGRRAREAERAHA</sequence>
<feature type="transmembrane region" description="Helical" evidence="1">
    <location>
        <begin position="267"/>
        <end position="285"/>
    </location>
</feature>
<comment type="caution">
    <text evidence="2">The sequence shown here is derived from an EMBL/GenBank/DDBJ whole genome shotgun (WGS) entry which is preliminary data.</text>
</comment>
<proteinExistence type="predicted"/>
<keyword evidence="1" id="KW-0812">Transmembrane</keyword>
<reference evidence="3" key="1">
    <citation type="journal article" date="2019" name="Int. J. Syst. Evol. Microbiol.">
        <title>The Global Catalogue of Microorganisms (GCM) 10K type strain sequencing project: providing services to taxonomists for standard genome sequencing and annotation.</title>
        <authorList>
            <consortium name="The Broad Institute Genomics Platform"/>
            <consortium name="The Broad Institute Genome Sequencing Center for Infectious Disease"/>
            <person name="Wu L."/>
            <person name="Ma J."/>
        </authorList>
    </citation>
    <scope>NUCLEOTIDE SEQUENCE [LARGE SCALE GENOMIC DNA]</scope>
    <source>
        <strain evidence="3">CCUG 63369</strain>
    </source>
</reference>
<feature type="transmembrane region" description="Helical" evidence="1">
    <location>
        <begin position="59"/>
        <end position="80"/>
    </location>
</feature>
<evidence type="ECO:0000313" key="3">
    <source>
        <dbReference type="Proteomes" id="UP001596956"/>
    </source>
</evidence>
<keyword evidence="1" id="KW-1133">Transmembrane helix</keyword>
<protein>
    <submittedName>
        <fullName evidence="2">Uncharacterized protein</fullName>
    </submittedName>
</protein>
<keyword evidence="1" id="KW-0472">Membrane</keyword>
<name>A0ABW3BI35_9ACTN</name>
<feature type="transmembrane region" description="Helical" evidence="1">
    <location>
        <begin position="108"/>
        <end position="126"/>
    </location>
</feature>
<dbReference type="EMBL" id="JBHTHR010000571">
    <property type="protein sequence ID" value="MFD0802720.1"/>
    <property type="molecule type" value="Genomic_DNA"/>
</dbReference>
<feature type="transmembrane region" description="Helical" evidence="1">
    <location>
        <begin position="186"/>
        <end position="207"/>
    </location>
</feature>
<evidence type="ECO:0000313" key="2">
    <source>
        <dbReference type="EMBL" id="MFD0802720.1"/>
    </source>
</evidence>
<feature type="transmembrane region" description="Helical" evidence="1">
    <location>
        <begin position="344"/>
        <end position="363"/>
    </location>
</feature>
<feature type="transmembrane region" description="Helical" evidence="1">
    <location>
        <begin position="157"/>
        <end position="174"/>
    </location>
</feature>
<feature type="transmembrane region" description="Helical" evidence="1">
    <location>
        <begin position="21"/>
        <end position="39"/>
    </location>
</feature>
<gene>
    <name evidence="2" type="ORF">ACFQZU_15525</name>
</gene>
<organism evidence="2 3">
    <name type="scientific">Streptomonospora algeriensis</name>
    <dbReference type="NCBI Taxonomy" id="995084"/>
    <lineage>
        <taxon>Bacteria</taxon>
        <taxon>Bacillati</taxon>
        <taxon>Actinomycetota</taxon>
        <taxon>Actinomycetes</taxon>
        <taxon>Streptosporangiales</taxon>
        <taxon>Nocardiopsidaceae</taxon>
        <taxon>Streptomonospora</taxon>
    </lineage>
</organism>
<keyword evidence="3" id="KW-1185">Reference proteome</keyword>
<dbReference type="Proteomes" id="UP001596956">
    <property type="component" value="Unassembled WGS sequence"/>
</dbReference>
<evidence type="ECO:0000256" key="1">
    <source>
        <dbReference type="SAM" id="Phobius"/>
    </source>
</evidence>
<feature type="transmembrane region" description="Helical" evidence="1">
    <location>
        <begin position="383"/>
        <end position="407"/>
    </location>
</feature>